<dbReference type="InterPro" id="IPR050763">
    <property type="entry name" value="ABC_transporter_ATP-binding"/>
</dbReference>
<dbReference type="PANTHER" id="PTHR42711">
    <property type="entry name" value="ABC TRANSPORTER ATP-BINDING PROTEIN"/>
    <property type="match status" value="1"/>
</dbReference>
<comment type="similarity">
    <text evidence="1">Belongs to the ABC transporter superfamily.</text>
</comment>
<dbReference type="Proteomes" id="UP000199095">
    <property type="component" value="Unassembled WGS sequence"/>
</dbReference>
<dbReference type="Pfam" id="PF00005">
    <property type="entry name" value="ABC_tran"/>
    <property type="match status" value="1"/>
</dbReference>
<evidence type="ECO:0000256" key="3">
    <source>
        <dbReference type="ARBA" id="ARBA00022741"/>
    </source>
</evidence>
<keyword evidence="3" id="KW-0547">Nucleotide-binding</keyword>
<evidence type="ECO:0000256" key="1">
    <source>
        <dbReference type="ARBA" id="ARBA00005417"/>
    </source>
</evidence>
<dbReference type="GO" id="GO:0005524">
    <property type="term" value="F:ATP binding"/>
    <property type="evidence" value="ECO:0007669"/>
    <property type="project" value="UniProtKB-KW"/>
</dbReference>
<gene>
    <name evidence="6" type="ORF">SAMN05421676_102187</name>
</gene>
<dbReference type="EMBL" id="FOHJ01000002">
    <property type="protein sequence ID" value="SES94842.1"/>
    <property type="molecule type" value="Genomic_DNA"/>
</dbReference>
<reference evidence="7" key="1">
    <citation type="submission" date="2016-10" db="EMBL/GenBank/DDBJ databases">
        <authorList>
            <person name="Varghese N."/>
            <person name="Submissions S."/>
        </authorList>
    </citation>
    <scope>NUCLEOTIDE SEQUENCE [LARGE SCALE GENOMIC DNA]</scope>
    <source>
        <strain evidence="7">CGMCC 1.3566</strain>
    </source>
</reference>
<dbReference type="Gene3D" id="3.40.50.300">
    <property type="entry name" value="P-loop containing nucleotide triphosphate hydrolases"/>
    <property type="match status" value="1"/>
</dbReference>
<dbReference type="AlphaFoldDB" id="A0A1I0AKS2"/>
<keyword evidence="4 6" id="KW-0067">ATP-binding</keyword>
<evidence type="ECO:0000313" key="7">
    <source>
        <dbReference type="Proteomes" id="UP000199095"/>
    </source>
</evidence>
<evidence type="ECO:0000256" key="2">
    <source>
        <dbReference type="ARBA" id="ARBA00022448"/>
    </source>
</evidence>
<keyword evidence="2" id="KW-0813">Transport</keyword>
<dbReference type="STRING" id="237682.SAMN05421676_102187"/>
<sequence length="51" mass="5505">METKPALELRNVTKKLGNKDVVDDLSFSIQPGEVFGLLGPNGAGKDNHWAP</sequence>
<accession>A0A1I0AKS2</accession>
<proteinExistence type="inferred from homology"/>
<protein>
    <submittedName>
        <fullName evidence="6">ABC-2 type transport system ATP-binding protein</fullName>
    </submittedName>
</protein>
<name>A0A1I0AKS2_9BACI</name>
<dbReference type="SUPFAM" id="SSF52540">
    <property type="entry name" value="P-loop containing nucleoside triphosphate hydrolases"/>
    <property type="match status" value="1"/>
</dbReference>
<evidence type="ECO:0000259" key="5">
    <source>
        <dbReference type="Pfam" id="PF00005"/>
    </source>
</evidence>
<dbReference type="InterPro" id="IPR027417">
    <property type="entry name" value="P-loop_NTPase"/>
</dbReference>
<dbReference type="PANTHER" id="PTHR42711:SF5">
    <property type="entry name" value="ABC TRANSPORTER ATP-BINDING PROTEIN NATA"/>
    <property type="match status" value="1"/>
</dbReference>
<dbReference type="GO" id="GO:0016887">
    <property type="term" value="F:ATP hydrolysis activity"/>
    <property type="evidence" value="ECO:0007669"/>
    <property type="project" value="InterPro"/>
</dbReference>
<evidence type="ECO:0000256" key="4">
    <source>
        <dbReference type="ARBA" id="ARBA00022840"/>
    </source>
</evidence>
<dbReference type="InterPro" id="IPR003439">
    <property type="entry name" value="ABC_transporter-like_ATP-bd"/>
</dbReference>
<feature type="domain" description="ABC transporter" evidence="5">
    <location>
        <begin position="23"/>
        <end position="45"/>
    </location>
</feature>
<organism evidence="6 7">
    <name type="scientific">Salinibacillus kushneri</name>
    <dbReference type="NCBI Taxonomy" id="237682"/>
    <lineage>
        <taxon>Bacteria</taxon>
        <taxon>Bacillati</taxon>
        <taxon>Bacillota</taxon>
        <taxon>Bacilli</taxon>
        <taxon>Bacillales</taxon>
        <taxon>Bacillaceae</taxon>
        <taxon>Salinibacillus</taxon>
    </lineage>
</organism>
<evidence type="ECO:0000313" key="6">
    <source>
        <dbReference type="EMBL" id="SES94842.1"/>
    </source>
</evidence>
<keyword evidence="7" id="KW-1185">Reference proteome</keyword>